<evidence type="ECO:0000256" key="1">
    <source>
        <dbReference type="ARBA" id="ARBA00022737"/>
    </source>
</evidence>
<reference evidence="4 5" key="1">
    <citation type="submission" date="2019-08" db="EMBL/GenBank/DDBJ databases">
        <authorList>
            <person name="Peeters C."/>
        </authorList>
    </citation>
    <scope>NUCLEOTIDE SEQUENCE [LARGE SCALE GENOMIC DNA]</scope>
    <source>
        <strain evidence="4 5">LMG 30175</strain>
    </source>
</reference>
<dbReference type="SMART" id="SM00248">
    <property type="entry name" value="ANK"/>
    <property type="match status" value="1"/>
</dbReference>
<dbReference type="RefSeq" id="WP_150699929.1">
    <property type="nucleotide sequence ID" value="NZ_CABPRZ010000035.1"/>
</dbReference>
<evidence type="ECO:0000313" key="5">
    <source>
        <dbReference type="Proteomes" id="UP000414233"/>
    </source>
</evidence>
<evidence type="ECO:0000313" key="4">
    <source>
        <dbReference type="EMBL" id="VVE58186.1"/>
    </source>
</evidence>
<dbReference type="PANTHER" id="PTHR24189">
    <property type="entry name" value="MYOTROPHIN"/>
    <property type="match status" value="1"/>
</dbReference>
<evidence type="ECO:0000256" key="2">
    <source>
        <dbReference type="ARBA" id="ARBA00023043"/>
    </source>
</evidence>
<dbReference type="PROSITE" id="PS50297">
    <property type="entry name" value="ANK_REP_REGION"/>
    <property type="match status" value="1"/>
</dbReference>
<name>A0A5E4ZAY0_9BURK</name>
<dbReference type="Proteomes" id="UP000414233">
    <property type="component" value="Unassembled WGS sequence"/>
</dbReference>
<gene>
    <name evidence="4" type="ORF">PTE30175_05199</name>
</gene>
<accession>A0A5E4ZAY0</accession>
<dbReference type="InterPro" id="IPR050745">
    <property type="entry name" value="Multifunctional_regulatory"/>
</dbReference>
<organism evidence="4 5">
    <name type="scientific">Pandoraea terrae</name>
    <dbReference type="NCBI Taxonomy" id="1537710"/>
    <lineage>
        <taxon>Bacteria</taxon>
        <taxon>Pseudomonadati</taxon>
        <taxon>Pseudomonadota</taxon>
        <taxon>Betaproteobacteria</taxon>
        <taxon>Burkholderiales</taxon>
        <taxon>Burkholderiaceae</taxon>
        <taxon>Pandoraea</taxon>
    </lineage>
</organism>
<dbReference type="InterPro" id="IPR002110">
    <property type="entry name" value="Ankyrin_rpt"/>
</dbReference>
<dbReference type="InterPro" id="IPR036770">
    <property type="entry name" value="Ankyrin_rpt-contain_sf"/>
</dbReference>
<protein>
    <submittedName>
        <fullName evidence="4">Uncharacterized protein</fullName>
    </submittedName>
</protein>
<dbReference type="Pfam" id="PF00023">
    <property type="entry name" value="Ank"/>
    <property type="match status" value="1"/>
</dbReference>
<dbReference type="EMBL" id="CABPRZ010000035">
    <property type="protein sequence ID" value="VVE58186.1"/>
    <property type="molecule type" value="Genomic_DNA"/>
</dbReference>
<dbReference type="Gene3D" id="1.25.40.20">
    <property type="entry name" value="Ankyrin repeat-containing domain"/>
    <property type="match status" value="1"/>
</dbReference>
<sequence>MPSTFPLSSSPTQPSRCVFSPADPHSLIERAATQSVDELRETLSSSAIGRKIRSAMMARAMSPRSRVAEEIHAMLAGCHRQDRVVREALAELLLCAPGEFDIDMLLRAGMERRLARRLIPLLQVAPPGALAREIIEIPTAADWIDAMDETESGDPAGVDFFTLCTLQLFGRDVLSDPVVRQAIDRSCMALAPLPAGGDLHARARARQLLAPVIALAPDSQRLTMHSGEPPLLYVTRMNGSEADVRWLLAHCLPPNVASPNCTALPNHRGPTYSVPGASPLHYAARHGNVPVIRALLAAGADLHARDSGGRTPLLSFGDREGVPRPCDRDPAHLDHCLDTVGCLMTAGADVRDIGGTRETLVIVMLIACFNAGGGSAGAYDRLVHWLVDLHMRGFPFRSGEGEPAIDPIWALDKLAAREGGEFLRYRTLRELLTSFTR</sequence>
<dbReference type="AlphaFoldDB" id="A0A5E4ZAY0"/>
<feature type="repeat" description="ANK" evidence="3">
    <location>
        <begin position="275"/>
        <end position="307"/>
    </location>
</feature>
<keyword evidence="5" id="KW-1185">Reference proteome</keyword>
<evidence type="ECO:0000256" key="3">
    <source>
        <dbReference type="PROSITE-ProRule" id="PRU00023"/>
    </source>
</evidence>
<keyword evidence="2 3" id="KW-0040">ANK repeat</keyword>
<dbReference type="PROSITE" id="PS50088">
    <property type="entry name" value="ANK_REPEAT"/>
    <property type="match status" value="1"/>
</dbReference>
<dbReference type="SUPFAM" id="SSF48403">
    <property type="entry name" value="Ankyrin repeat"/>
    <property type="match status" value="1"/>
</dbReference>
<dbReference type="OrthoDB" id="8945313at2"/>
<proteinExistence type="predicted"/>
<dbReference type="PANTHER" id="PTHR24189:SF50">
    <property type="entry name" value="ANKYRIN REPEAT AND SOCS BOX PROTEIN 2"/>
    <property type="match status" value="1"/>
</dbReference>
<keyword evidence="1" id="KW-0677">Repeat</keyword>